<proteinExistence type="predicted"/>
<dbReference type="EMBL" id="MN739120">
    <property type="protein sequence ID" value="QHS89835.1"/>
    <property type="molecule type" value="Genomic_DNA"/>
</dbReference>
<sequence length="156" mass="18386">MDRIVIEDSLNISDLVFEDLIREVKNGNFFFLLKTFNDDVVVSCKNENNEVTSICIKNIVDKSDDEISLIRFKYSNNLKDGKLLIDGKSEKEFSVDGDEDFFLVNYEDFLLEISKEKLIFIMNYNTKVYPKCVFTLIEKYFKKIFENLRIGLLKKF</sequence>
<organism evidence="1">
    <name type="scientific">viral metagenome</name>
    <dbReference type="NCBI Taxonomy" id="1070528"/>
    <lineage>
        <taxon>unclassified sequences</taxon>
        <taxon>metagenomes</taxon>
        <taxon>organismal metagenomes</taxon>
    </lineage>
</organism>
<reference evidence="1" key="1">
    <citation type="journal article" date="2020" name="Nature">
        <title>Giant virus diversity and host interactions through global metagenomics.</title>
        <authorList>
            <person name="Schulz F."/>
            <person name="Roux S."/>
            <person name="Paez-Espino D."/>
            <person name="Jungbluth S."/>
            <person name="Walsh D.A."/>
            <person name="Denef V.J."/>
            <person name="McMahon K.D."/>
            <person name="Konstantinidis K.T."/>
            <person name="Eloe-Fadrosh E.A."/>
            <person name="Kyrpides N.C."/>
            <person name="Woyke T."/>
        </authorList>
    </citation>
    <scope>NUCLEOTIDE SEQUENCE</scope>
    <source>
        <strain evidence="1">GVMAG-M-3300010160-4</strain>
    </source>
</reference>
<dbReference type="AlphaFoldDB" id="A0A6C0BC33"/>
<protein>
    <submittedName>
        <fullName evidence="1">Uncharacterized protein</fullName>
    </submittedName>
</protein>
<name>A0A6C0BC33_9ZZZZ</name>
<evidence type="ECO:0000313" key="1">
    <source>
        <dbReference type="EMBL" id="QHS89835.1"/>
    </source>
</evidence>
<accession>A0A6C0BC33</accession>